<gene>
    <name evidence="3" type="ORF">AAE3_LOCUS10847</name>
</gene>
<dbReference type="OrthoDB" id="3040861at2759"/>
<dbReference type="AlphaFoldDB" id="A0A8S0W3D0"/>
<reference evidence="3 4" key="1">
    <citation type="submission" date="2020-01" db="EMBL/GenBank/DDBJ databases">
        <authorList>
            <person name="Gupta K D."/>
        </authorList>
    </citation>
    <scope>NUCLEOTIDE SEQUENCE [LARGE SCALE GENOMIC DNA]</scope>
</reference>
<dbReference type="InterPro" id="IPR046496">
    <property type="entry name" value="DUF6589"/>
</dbReference>
<comment type="caution">
    <text evidence="3">The sequence shown here is derived from an EMBL/GenBank/DDBJ whole genome shotgun (WGS) entry which is preliminary data.</text>
</comment>
<feature type="domain" description="DUF6589" evidence="2">
    <location>
        <begin position="353"/>
        <end position="786"/>
    </location>
</feature>
<sequence>MQPRSSADILAKATTKPTTKATTKPTTKATTKPTTKPTTKSTTTKSRRKRPAASTNVEQRLSFSFSSLSGTGPSNTTNTSEHLTFGNPEPAQHQFNFRFKASKLSASAPEASGTHDDGVLRDLGTVEQAVDFVGGEFSGAKEPNPTTFPLSAARAEEPPRTRILRTERIEKLVREIVGKEMDTVNKASQAPVLMGILFTAAETSLAAEKNKNKRPDATCNTIVRQLSYQRSNRSLGFATVFGLFLWTSGCSRQTIDSLHRCGLSVCYSSVLKSIQTLADQCMQLAIQVGTGLHVFCYDNVNISTSIHVEQRGSTGPAKVTSGTFGVVYKVRNGRLEDMKLAPILERFKKVEGLDFNRDIRPSMDQLKSFQTQLTVVIVRVLTTYCHKFKDYSQVPTLQHPPRRRMPAGYKTEQFPIRITTIEEATVRGNLLYHDDVYLNQLNRPLKDLCEYAIPTFNDQLTASRIRSGQIMRAWDVNAWTRREVLVLGFGLFHLCLNLIWALLHIHRGSLSDVGSLAYFFVVMEKTRLAGEHPDYHTLLSALTQIADGIILNAWRHETGYDDLARFADSKPSSEELLKFAESILANHATPMPEPKSSNAKEDSDKDELSDESLDDDPQTAVPNVPNPSKSKIPDPGKDKAHQNLRLLARDLLYMKELIRAISDGDIGRIEDFLPQIAMMFRGAGGNNYCTEILHFILNLKHVWTPKFADIMRDNMLVNVSGLEGHAMPIDLNIEHLIGEIKLLLEAKGLESTWERLGNISAAIHFIKKLKKQVALAMSASYQSTTHTKPNTDHLVHRVANKVSEEKLHVYTENRPGNAKVTATPNILSVGEQKLKSSTLSTFNRKVRAMVEGR</sequence>
<feature type="compositionally biased region" description="Low complexity" evidence="1">
    <location>
        <begin position="11"/>
        <end position="44"/>
    </location>
</feature>
<name>A0A8S0W3D0_CYCAE</name>
<evidence type="ECO:0000256" key="1">
    <source>
        <dbReference type="SAM" id="MobiDB-lite"/>
    </source>
</evidence>
<feature type="region of interest" description="Disordered" evidence="1">
    <location>
        <begin position="1"/>
        <end position="90"/>
    </location>
</feature>
<dbReference type="Proteomes" id="UP000467700">
    <property type="component" value="Unassembled WGS sequence"/>
</dbReference>
<evidence type="ECO:0000259" key="2">
    <source>
        <dbReference type="Pfam" id="PF20231"/>
    </source>
</evidence>
<keyword evidence="4" id="KW-1185">Reference proteome</keyword>
<evidence type="ECO:0000313" key="4">
    <source>
        <dbReference type="Proteomes" id="UP000467700"/>
    </source>
</evidence>
<feature type="compositionally biased region" description="Acidic residues" evidence="1">
    <location>
        <begin position="604"/>
        <end position="617"/>
    </location>
</feature>
<feature type="compositionally biased region" description="Low complexity" evidence="1">
    <location>
        <begin position="61"/>
        <end position="80"/>
    </location>
</feature>
<protein>
    <recommendedName>
        <fullName evidence="2">DUF6589 domain-containing protein</fullName>
    </recommendedName>
</protein>
<feature type="region of interest" description="Disordered" evidence="1">
    <location>
        <begin position="136"/>
        <end position="158"/>
    </location>
</feature>
<feature type="region of interest" description="Disordered" evidence="1">
    <location>
        <begin position="588"/>
        <end position="639"/>
    </location>
</feature>
<dbReference type="Pfam" id="PF20231">
    <property type="entry name" value="DUF6589"/>
    <property type="match status" value="1"/>
</dbReference>
<accession>A0A8S0W3D0</accession>
<organism evidence="3 4">
    <name type="scientific">Cyclocybe aegerita</name>
    <name type="common">Black poplar mushroom</name>
    <name type="synonym">Agrocybe aegerita</name>
    <dbReference type="NCBI Taxonomy" id="1973307"/>
    <lineage>
        <taxon>Eukaryota</taxon>
        <taxon>Fungi</taxon>
        <taxon>Dikarya</taxon>
        <taxon>Basidiomycota</taxon>
        <taxon>Agaricomycotina</taxon>
        <taxon>Agaricomycetes</taxon>
        <taxon>Agaricomycetidae</taxon>
        <taxon>Agaricales</taxon>
        <taxon>Agaricineae</taxon>
        <taxon>Bolbitiaceae</taxon>
        <taxon>Cyclocybe</taxon>
    </lineage>
</organism>
<proteinExistence type="predicted"/>
<dbReference type="EMBL" id="CACVBS010000068">
    <property type="protein sequence ID" value="CAA7268575.1"/>
    <property type="molecule type" value="Genomic_DNA"/>
</dbReference>
<evidence type="ECO:0000313" key="3">
    <source>
        <dbReference type="EMBL" id="CAA7268575.1"/>
    </source>
</evidence>